<dbReference type="AlphaFoldDB" id="A0AAX4HTK5"/>
<dbReference type="RefSeq" id="WP_321399094.1">
    <property type="nucleotide sequence ID" value="NZ_CP139487.1"/>
</dbReference>
<feature type="transmembrane region" description="Helical" evidence="1">
    <location>
        <begin position="69"/>
        <end position="88"/>
    </location>
</feature>
<organism evidence="2 3">
    <name type="scientific">Peredibacter starrii</name>
    <dbReference type="NCBI Taxonomy" id="28202"/>
    <lineage>
        <taxon>Bacteria</taxon>
        <taxon>Pseudomonadati</taxon>
        <taxon>Bdellovibrionota</taxon>
        <taxon>Bacteriovoracia</taxon>
        <taxon>Bacteriovoracales</taxon>
        <taxon>Bacteriovoracaceae</taxon>
        <taxon>Peredibacter</taxon>
    </lineage>
</organism>
<proteinExistence type="predicted"/>
<feature type="transmembrane region" description="Helical" evidence="1">
    <location>
        <begin position="109"/>
        <end position="128"/>
    </location>
</feature>
<sequence length="131" mass="15050">MNFSFKKACPHCSQSLKFRVGDNYKKMIVCTHCNQELGFHCSRNIYFYGFSTCFWIVVSFFLLKNYPLVLTTLAILLFCSAIFTSIPLSRLIKGEEKAYRPFIPAFQMILLGTVVNTFILTLGIMVYTKVS</sequence>
<dbReference type="EMBL" id="CP139487">
    <property type="protein sequence ID" value="WPU66659.1"/>
    <property type="molecule type" value="Genomic_DNA"/>
</dbReference>
<dbReference type="Proteomes" id="UP001324634">
    <property type="component" value="Chromosome"/>
</dbReference>
<protein>
    <recommendedName>
        <fullName evidence="4">DUF983 domain-containing protein</fullName>
    </recommendedName>
</protein>
<reference evidence="2 3" key="1">
    <citation type="submission" date="2023-11" db="EMBL/GenBank/DDBJ databases">
        <title>Peredibacter starrii A3.12.</title>
        <authorList>
            <person name="Mitchell R.J."/>
        </authorList>
    </citation>
    <scope>NUCLEOTIDE SEQUENCE [LARGE SCALE GENOMIC DNA]</scope>
    <source>
        <strain evidence="2 3">A3.12</strain>
    </source>
</reference>
<keyword evidence="1" id="KW-1133">Transmembrane helix</keyword>
<evidence type="ECO:0000313" key="3">
    <source>
        <dbReference type="Proteomes" id="UP001324634"/>
    </source>
</evidence>
<accession>A0AAX4HTK5</accession>
<evidence type="ECO:0000313" key="2">
    <source>
        <dbReference type="EMBL" id="WPU66659.1"/>
    </source>
</evidence>
<evidence type="ECO:0000256" key="1">
    <source>
        <dbReference type="SAM" id="Phobius"/>
    </source>
</evidence>
<dbReference type="KEGG" id="psti:SOO65_07865"/>
<gene>
    <name evidence="2" type="ORF">SOO65_07865</name>
</gene>
<feature type="transmembrane region" description="Helical" evidence="1">
    <location>
        <begin position="45"/>
        <end position="63"/>
    </location>
</feature>
<keyword evidence="1" id="KW-0472">Membrane</keyword>
<keyword evidence="1" id="KW-0812">Transmembrane</keyword>
<evidence type="ECO:0008006" key="4">
    <source>
        <dbReference type="Google" id="ProtNLM"/>
    </source>
</evidence>
<keyword evidence="3" id="KW-1185">Reference proteome</keyword>
<name>A0AAX4HTK5_9BACT</name>